<sequence length="222" mass="25819">MAVNELTKLDDVLYEEKSNNPLDHSPIVRDPAKRRNIMSVADRICLIEQGSIQPKLMRYPRNPNIKDNNKQCTFSSEWFKQYPYLEYSLHTDKAYCFVCQLFPQCDSKDAWIKDFQNAWDKKKSVGQKKKGKLSAHIGCSSHKAALQQLIDFLMDKARRKEMNDSAAEIERNRDAIKIMLDITRTLGRQGLAICGSSEENEENSNFYQFVQLLSRNVRSFKR</sequence>
<dbReference type="OrthoDB" id="10065133at2759"/>
<name>A0A6S7H3N8_PARCT</name>
<evidence type="ECO:0000313" key="2">
    <source>
        <dbReference type="Proteomes" id="UP001152795"/>
    </source>
</evidence>
<dbReference type="PANTHER" id="PTHR45749:SF37">
    <property type="entry name" value="OS05G0311600 PROTEIN"/>
    <property type="match status" value="1"/>
</dbReference>
<dbReference type="Proteomes" id="UP001152795">
    <property type="component" value="Unassembled WGS sequence"/>
</dbReference>
<dbReference type="EMBL" id="CACRXK020003071">
    <property type="protein sequence ID" value="CAB3997316.1"/>
    <property type="molecule type" value="Genomic_DNA"/>
</dbReference>
<evidence type="ECO:0000313" key="1">
    <source>
        <dbReference type="EMBL" id="CAB3997316.1"/>
    </source>
</evidence>
<reference evidence="1" key="1">
    <citation type="submission" date="2020-04" db="EMBL/GenBank/DDBJ databases">
        <authorList>
            <person name="Alioto T."/>
            <person name="Alioto T."/>
            <person name="Gomez Garrido J."/>
        </authorList>
    </citation>
    <scope>NUCLEOTIDE SEQUENCE</scope>
    <source>
        <strain evidence="1">A484AB</strain>
    </source>
</reference>
<dbReference type="PANTHER" id="PTHR45749">
    <property type="match status" value="1"/>
</dbReference>
<dbReference type="AlphaFoldDB" id="A0A6S7H3N8"/>
<accession>A0A6S7H3N8</accession>
<organism evidence="1 2">
    <name type="scientific">Paramuricea clavata</name>
    <name type="common">Red gorgonian</name>
    <name type="synonym">Violescent sea-whip</name>
    <dbReference type="NCBI Taxonomy" id="317549"/>
    <lineage>
        <taxon>Eukaryota</taxon>
        <taxon>Metazoa</taxon>
        <taxon>Cnidaria</taxon>
        <taxon>Anthozoa</taxon>
        <taxon>Octocorallia</taxon>
        <taxon>Malacalcyonacea</taxon>
        <taxon>Plexauridae</taxon>
        <taxon>Paramuricea</taxon>
    </lineage>
</organism>
<protein>
    <submittedName>
        <fullName evidence="1">Uncharacterized protein</fullName>
    </submittedName>
</protein>
<keyword evidence="2" id="KW-1185">Reference proteome</keyword>
<dbReference type="SMART" id="SM00597">
    <property type="entry name" value="ZnF_TTF"/>
    <property type="match status" value="1"/>
</dbReference>
<comment type="caution">
    <text evidence="1">The sequence shown here is derived from an EMBL/GenBank/DDBJ whole genome shotgun (WGS) entry which is preliminary data.</text>
</comment>
<gene>
    <name evidence="1" type="ORF">PACLA_8A056559</name>
</gene>
<dbReference type="InterPro" id="IPR006580">
    <property type="entry name" value="Znf_TTF"/>
</dbReference>
<proteinExistence type="predicted"/>